<evidence type="ECO:0000313" key="2">
    <source>
        <dbReference type="Proteomes" id="UP000324611"/>
    </source>
</evidence>
<dbReference type="EMBL" id="VUOC01000004">
    <property type="protein sequence ID" value="KAA2240516.1"/>
    <property type="molecule type" value="Genomic_DNA"/>
</dbReference>
<gene>
    <name evidence="1" type="ORF">F0L74_30660</name>
</gene>
<name>A0A5B2VQ35_9BACT</name>
<comment type="caution">
    <text evidence="1">The sequence shown here is derived from an EMBL/GenBank/DDBJ whole genome shotgun (WGS) entry which is preliminary data.</text>
</comment>
<organism evidence="1 2">
    <name type="scientific">Chitinophaga agrisoli</name>
    <dbReference type="NCBI Taxonomy" id="2607653"/>
    <lineage>
        <taxon>Bacteria</taxon>
        <taxon>Pseudomonadati</taxon>
        <taxon>Bacteroidota</taxon>
        <taxon>Chitinophagia</taxon>
        <taxon>Chitinophagales</taxon>
        <taxon>Chitinophagaceae</taxon>
        <taxon>Chitinophaga</taxon>
    </lineage>
</organism>
<reference evidence="1 2" key="1">
    <citation type="submission" date="2019-09" db="EMBL/GenBank/DDBJ databases">
        <title>Chitinophaga ginsengihumi sp. nov., isolated from soil of ginseng rhizosphere.</title>
        <authorList>
            <person name="Lee J."/>
        </authorList>
    </citation>
    <scope>NUCLEOTIDE SEQUENCE [LARGE SCALE GENOMIC DNA]</scope>
    <source>
        <strain evidence="1 2">BN140078</strain>
    </source>
</reference>
<dbReference type="Proteomes" id="UP000324611">
    <property type="component" value="Unassembled WGS sequence"/>
</dbReference>
<evidence type="ECO:0000313" key="1">
    <source>
        <dbReference type="EMBL" id="KAA2240516.1"/>
    </source>
</evidence>
<keyword evidence="2" id="KW-1185">Reference proteome</keyword>
<accession>A0A5B2VQ35</accession>
<protein>
    <recommendedName>
        <fullName evidence="3">DUF5678 domain-containing protein</fullName>
    </recommendedName>
</protein>
<proteinExistence type="predicted"/>
<dbReference type="AlphaFoldDB" id="A0A5B2VQ35"/>
<evidence type="ECO:0008006" key="3">
    <source>
        <dbReference type="Google" id="ProtNLM"/>
    </source>
</evidence>
<dbReference type="RefSeq" id="WP_149841694.1">
    <property type="nucleotide sequence ID" value="NZ_VUOC01000004.1"/>
</dbReference>
<reference evidence="1 2" key="2">
    <citation type="submission" date="2019-09" db="EMBL/GenBank/DDBJ databases">
        <authorList>
            <person name="Jin C."/>
        </authorList>
    </citation>
    <scope>NUCLEOTIDE SEQUENCE [LARGE SCALE GENOMIC DNA]</scope>
    <source>
        <strain evidence="1 2">BN140078</strain>
    </source>
</reference>
<sequence length="78" mass="9028">MLEKELQYYIDNQEQLVNLYNGKHLIIKDEQVQGAYDTFEKAYATGFGEYEPGTFIIQHCFPGKASYSAAIWSPRVLF</sequence>